<dbReference type="OrthoDB" id="3546279at2759"/>
<name>A0A9P9I5Y1_9HYPO</name>
<protein>
    <submittedName>
        <fullName evidence="1">Uncharacterized protein</fullName>
    </submittedName>
</protein>
<dbReference type="Proteomes" id="UP000738349">
    <property type="component" value="Unassembled WGS sequence"/>
</dbReference>
<keyword evidence="2" id="KW-1185">Reference proteome</keyword>
<gene>
    <name evidence="1" type="ORF">EDB81DRAFT_930318</name>
</gene>
<evidence type="ECO:0000313" key="2">
    <source>
        <dbReference type="Proteomes" id="UP000738349"/>
    </source>
</evidence>
<comment type="caution">
    <text evidence="1">The sequence shown here is derived from an EMBL/GenBank/DDBJ whole genome shotgun (WGS) entry which is preliminary data.</text>
</comment>
<dbReference type="EMBL" id="JAGMUV010000055">
    <property type="protein sequence ID" value="KAH7109023.1"/>
    <property type="molecule type" value="Genomic_DNA"/>
</dbReference>
<sequence length="162" mass="17180">MHGILSLALRLAYMDSAARQQLILIGKQHHTLALEGFRNGIDAMGNDNSDALFPFGVSNVATQATKAASQLSWTLPQSANETLQNQQLLGGVDPSVVAEVSTEEVWPPLGPYDNSGVLGGFGLFGHLPMATAGIDDVEMQGRGRPARVDGVVTDSVLNVREI</sequence>
<proteinExistence type="predicted"/>
<reference evidence="1" key="1">
    <citation type="journal article" date="2021" name="Nat. Commun.">
        <title>Genetic determinants of endophytism in the Arabidopsis root mycobiome.</title>
        <authorList>
            <person name="Mesny F."/>
            <person name="Miyauchi S."/>
            <person name="Thiergart T."/>
            <person name="Pickel B."/>
            <person name="Atanasova L."/>
            <person name="Karlsson M."/>
            <person name="Huettel B."/>
            <person name="Barry K.W."/>
            <person name="Haridas S."/>
            <person name="Chen C."/>
            <person name="Bauer D."/>
            <person name="Andreopoulos W."/>
            <person name="Pangilinan J."/>
            <person name="LaButti K."/>
            <person name="Riley R."/>
            <person name="Lipzen A."/>
            <person name="Clum A."/>
            <person name="Drula E."/>
            <person name="Henrissat B."/>
            <person name="Kohler A."/>
            <person name="Grigoriev I.V."/>
            <person name="Martin F.M."/>
            <person name="Hacquard S."/>
        </authorList>
    </citation>
    <scope>NUCLEOTIDE SEQUENCE</scope>
    <source>
        <strain evidence="1">MPI-CAGE-AT-0147</strain>
    </source>
</reference>
<accession>A0A9P9I5Y1</accession>
<organism evidence="1 2">
    <name type="scientific">Dactylonectria macrodidyma</name>
    <dbReference type="NCBI Taxonomy" id="307937"/>
    <lineage>
        <taxon>Eukaryota</taxon>
        <taxon>Fungi</taxon>
        <taxon>Dikarya</taxon>
        <taxon>Ascomycota</taxon>
        <taxon>Pezizomycotina</taxon>
        <taxon>Sordariomycetes</taxon>
        <taxon>Hypocreomycetidae</taxon>
        <taxon>Hypocreales</taxon>
        <taxon>Nectriaceae</taxon>
        <taxon>Dactylonectria</taxon>
    </lineage>
</organism>
<evidence type="ECO:0000313" key="1">
    <source>
        <dbReference type="EMBL" id="KAH7109023.1"/>
    </source>
</evidence>
<dbReference type="AlphaFoldDB" id="A0A9P9I5Y1"/>